<gene>
    <name evidence="2" type="ORF">ACFPYN_07470</name>
</gene>
<dbReference type="GO" id="GO:0004519">
    <property type="term" value="F:endonuclease activity"/>
    <property type="evidence" value="ECO:0007669"/>
    <property type="project" value="UniProtKB-KW"/>
</dbReference>
<evidence type="ECO:0000313" key="3">
    <source>
        <dbReference type="Proteomes" id="UP001596170"/>
    </source>
</evidence>
<dbReference type="Gene3D" id="1.10.30.50">
    <property type="match status" value="1"/>
</dbReference>
<name>A0ABW1L7C7_9BACL</name>
<feature type="domain" description="HNH" evidence="1">
    <location>
        <begin position="355"/>
        <end position="394"/>
    </location>
</feature>
<keyword evidence="3" id="KW-1185">Reference proteome</keyword>
<evidence type="ECO:0000313" key="2">
    <source>
        <dbReference type="EMBL" id="MFC6039278.1"/>
    </source>
</evidence>
<keyword evidence="2" id="KW-0540">Nuclease</keyword>
<dbReference type="CDD" id="cd00085">
    <property type="entry name" value="HNHc"/>
    <property type="match status" value="1"/>
</dbReference>
<dbReference type="RefSeq" id="WP_377733355.1">
    <property type="nucleotide sequence ID" value="NZ_JBHSRI010000007.1"/>
</dbReference>
<accession>A0ABW1L7C7</accession>
<organism evidence="2 3">
    <name type="scientific">Paenisporosarcina macmurdoensis</name>
    <dbReference type="NCBI Taxonomy" id="212659"/>
    <lineage>
        <taxon>Bacteria</taxon>
        <taxon>Bacillati</taxon>
        <taxon>Bacillota</taxon>
        <taxon>Bacilli</taxon>
        <taxon>Bacillales</taxon>
        <taxon>Caryophanaceae</taxon>
        <taxon>Paenisporosarcina</taxon>
    </lineage>
</organism>
<dbReference type="Pfam" id="PF01844">
    <property type="entry name" value="HNH"/>
    <property type="match status" value="1"/>
</dbReference>
<dbReference type="Proteomes" id="UP001596170">
    <property type="component" value="Unassembled WGS sequence"/>
</dbReference>
<sequence>MTEFVLIDDIEDVRRNIIKFNDDLKENKEMRKRFLSHFRQWYYIKELDLFAPSKYIGYKNMNAHKYNNKDGTVADGRKTEATLKTWFVKRDMPELFEELQKRMSEFGRVKANSELHILKDEIEQFEKGIKTIIGKGLAEIPGIRILPMADSDPEFTGQSIQEVQEWFKNELPYKDFNYTKGLNAERGTLVLFQYKAHIVASAILDQKVVFNKRLGGVYRGSYRFIPSSIAVFSPINSLEMKEVWDDFVGFNIVQQNLDIHMYPVFCDLLHGKKLNYVIEETNEESFQDAIERMILRPPIIIKDVPKDPISVPLREKSQRWVRNIDTSKRAVMEANYKCEFNDNHLSFTSNTTGRNYVEAHHLIPMKFQMEFKKSLDVEANIVPLCPLCHKAVHHASLEEKEPIIRALYLARKDRLQNCEIGIDYKDLISYYD</sequence>
<dbReference type="InterPro" id="IPR002711">
    <property type="entry name" value="HNH"/>
</dbReference>
<keyword evidence="2" id="KW-0255">Endonuclease</keyword>
<proteinExistence type="predicted"/>
<dbReference type="InterPro" id="IPR003615">
    <property type="entry name" value="HNH_nuc"/>
</dbReference>
<keyword evidence="2" id="KW-0378">Hydrolase</keyword>
<comment type="caution">
    <text evidence="2">The sequence shown here is derived from an EMBL/GenBank/DDBJ whole genome shotgun (WGS) entry which is preliminary data.</text>
</comment>
<evidence type="ECO:0000259" key="1">
    <source>
        <dbReference type="Pfam" id="PF01844"/>
    </source>
</evidence>
<reference evidence="3" key="1">
    <citation type="journal article" date="2019" name="Int. J. Syst. Evol. Microbiol.">
        <title>The Global Catalogue of Microorganisms (GCM) 10K type strain sequencing project: providing services to taxonomists for standard genome sequencing and annotation.</title>
        <authorList>
            <consortium name="The Broad Institute Genomics Platform"/>
            <consortium name="The Broad Institute Genome Sequencing Center for Infectious Disease"/>
            <person name="Wu L."/>
            <person name="Ma J."/>
        </authorList>
    </citation>
    <scope>NUCLEOTIDE SEQUENCE [LARGE SCALE GENOMIC DNA]</scope>
    <source>
        <strain evidence="3">CCUG 54527</strain>
    </source>
</reference>
<dbReference type="EMBL" id="JBHSRI010000007">
    <property type="protein sequence ID" value="MFC6039278.1"/>
    <property type="molecule type" value="Genomic_DNA"/>
</dbReference>
<protein>
    <submittedName>
        <fullName evidence="2">HNH endonuclease</fullName>
    </submittedName>
</protein>